<organism evidence="1 2">
    <name type="scientific">Streptomyces chilikensis</name>
    <dbReference type="NCBI Taxonomy" id="1194079"/>
    <lineage>
        <taxon>Bacteria</taxon>
        <taxon>Bacillati</taxon>
        <taxon>Actinomycetota</taxon>
        <taxon>Actinomycetes</taxon>
        <taxon>Kitasatosporales</taxon>
        <taxon>Streptomycetaceae</taxon>
        <taxon>Streptomyces</taxon>
    </lineage>
</organism>
<name>A0ABV3EJX0_9ACTN</name>
<evidence type="ECO:0000313" key="2">
    <source>
        <dbReference type="Proteomes" id="UP001551584"/>
    </source>
</evidence>
<dbReference type="EMBL" id="JBEZNA010000006">
    <property type="protein sequence ID" value="MEU9576496.1"/>
    <property type="molecule type" value="Genomic_DNA"/>
</dbReference>
<proteinExistence type="predicted"/>
<dbReference type="Proteomes" id="UP001551584">
    <property type="component" value="Unassembled WGS sequence"/>
</dbReference>
<comment type="caution">
    <text evidence="1">The sequence shown here is derived from an EMBL/GenBank/DDBJ whole genome shotgun (WGS) entry which is preliminary data.</text>
</comment>
<gene>
    <name evidence="1" type="ORF">AB0D95_04320</name>
</gene>
<sequence>MTGYGHTAYGTPKVKVDGTTPAAYANADASSGYVRKTVGLSPCKGRTVKLEFAGTEDAYLSTVFLADDITIG</sequence>
<accession>A0ABV3EJX0</accession>
<reference evidence="1 2" key="1">
    <citation type="submission" date="2024-06" db="EMBL/GenBank/DDBJ databases">
        <title>The Natural Products Discovery Center: Release of the First 8490 Sequenced Strains for Exploring Actinobacteria Biosynthetic Diversity.</title>
        <authorList>
            <person name="Kalkreuter E."/>
            <person name="Kautsar S.A."/>
            <person name="Yang D."/>
            <person name="Bader C.D."/>
            <person name="Teijaro C.N."/>
            <person name="Fluegel L."/>
            <person name="Davis C.M."/>
            <person name="Simpson J.R."/>
            <person name="Lauterbach L."/>
            <person name="Steele A.D."/>
            <person name="Gui C."/>
            <person name="Meng S."/>
            <person name="Li G."/>
            <person name="Viehrig K."/>
            <person name="Ye F."/>
            <person name="Su P."/>
            <person name="Kiefer A.F."/>
            <person name="Nichols A."/>
            <person name="Cepeda A.J."/>
            <person name="Yan W."/>
            <person name="Fan B."/>
            <person name="Jiang Y."/>
            <person name="Adhikari A."/>
            <person name="Zheng C.-J."/>
            <person name="Schuster L."/>
            <person name="Cowan T.M."/>
            <person name="Smanski M.J."/>
            <person name="Chevrette M.G."/>
            <person name="De Carvalho L.P.S."/>
            <person name="Shen B."/>
        </authorList>
    </citation>
    <scope>NUCLEOTIDE SEQUENCE [LARGE SCALE GENOMIC DNA]</scope>
    <source>
        <strain evidence="1 2">NPDC048117</strain>
    </source>
</reference>
<protein>
    <submittedName>
        <fullName evidence="1">Uncharacterized protein</fullName>
    </submittedName>
</protein>
<keyword evidence="2" id="KW-1185">Reference proteome</keyword>
<dbReference type="RefSeq" id="WP_359268842.1">
    <property type="nucleotide sequence ID" value="NZ_JBEZNA010000006.1"/>
</dbReference>
<evidence type="ECO:0000313" key="1">
    <source>
        <dbReference type="EMBL" id="MEU9576496.1"/>
    </source>
</evidence>